<dbReference type="SUPFAM" id="SSF52518">
    <property type="entry name" value="Thiamin diphosphate-binding fold (THDP-binding)"/>
    <property type="match status" value="1"/>
</dbReference>
<keyword evidence="4" id="KW-0786">Thiamine pyrophosphate</keyword>
<feature type="compositionally biased region" description="Low complexity" evidence="6">
    <location>
        <begin position="1083"/>
        <end position="1095"/>
    </location>
</feature>
<dbReference type="SUPFAM" id="SSF54928">
    <property type="entry name" value="RNA-binding domain, RBD"/>
    <property type="match status" value="1"/>
</dbReference>
<comment type="cofactor">
    <cofactor evidence="1">
        <name>thiamine diphosphate</name>
        <dbReference type="ChEBI" id="CHEBI:58937"/>
    </cofactor>
</comment>
<evidence type="ECO:0000256" key="3">
    <source>
        <dbReference type="ARBA" id="ARBA00022723"/>
    </source>
</evidence>
<dbReference type="InterPro" id="IPR012677">
    <property type="entry name" value="Nucleotide-bd_a/b_plait_sf"/>
</dbReference>
<dbReference type="GO" id="GO:0046872">
    <property type="term" value="F:metal ion binding"/>
    <property type="evidence" value="ECO:0007669"/>
    <property type="project" value="UniProtKB-KW"/>
</dbReference>
<feature type="domain" description="NTF2" evidence="8">
    <location>
        <begin position="14"/>
        <end position="167"/>
    </location>
</feature>
<dbReference type="AlphaFoldDB" id="A0A4S4D0F7"/>
<organism evidence="9 10">
    <name type="scientific">Camellia sinensis var. sinensis</name>
    <name type="common">China tea</name>
    <dbReference type="NCBI Taxonomy" id="542762"/>
    <lineage>
        <taxon>Eukaryota</taxon>
        <taxon>Viridiplantae</taxon>
        <taxon>Streptophyta</taxon>
        <taxon>Embryophyta</taxon>
        <taxon>Tracheophyta</taxon>
        <taxon>Spermatophyta</taxon>
        <taxon>Magnoliopsida</taxon>
        <taxon>eudicotyledons</taxon>
        <taxon>Gunneridae</taxon>
        <taxon>Pentapetalae</taxon>
        <taxon>asterids</taxon>
        <taxon>Ericales</taxon>
        <taxon>Theaceae</taxon>
        <taxon>Camellia</taxon>
    </lineage>
</organism>
<dbReference type="SUPFAM" id="SSF54427">
    <property type="entry name" value="NTF2-like"/>
    <property type="match status" value="1"/>
</dbReference>
<keyword evidence="5" id="KW-0694">RNA-binding</keyword>
<dbReference type="Pfam" id="PF00076">
    <property type="entry name" value="RRM_1"/>
    <property type="match status" value="1"/>
</dbReference>
<dbReference type="InterPro" id="IPR032710">
    <property type="entry name" value="NTF2-like_dom_sf"/>
</dbReference>
<evidence type="ECO:0000256" key="1">
    <source>
        <dbReference type="ARBA" id="ARBA00001964"/>
    </source>
</evidence>
<dbReference type="Pfam" id="PF00456">
    <property type="entry name" value="Transketolase_N"/>
    <property type="match status" value="1"/>
</dbReference>
<keyword evidence="10" id="KW-1185">Reference proteome</keyword>
<dbReference type="EMBL" id="SDRB02013256">
    <property type="protein sequence ID" value="THF95487.1"/>
    <property type="molecule type" value="Genomic_DNA"/>
</dbReference>
<dbReference type="CDD" id="cd00780">
    <property type="entry name" value="NTF2"/>
    <property type="match status" value="1"/>
</dbReference>
<feature type="region of interest" description="Disordered" evidence="6">
    <location>
        <begin position="298"/>
        <end position="342"/>
    </location>
</feature>
<dbReference type="SMART" id="SM00360">
    <property type="entry name" value="RRM"/>
    <property type="match status" value="1"/>
</dbReference>
<dbReference type="PROSITE" id="PS50177">
    <property type="entry name" value="NTF2_DOMAIN"/>
    <property type="match status" value="1"/>
</dbReference>
<dbReference type="InterPro" id="IPR035979">
    <property type="entry name" value="RBD_domain_sf"/>
</dbReference>
<feature type="region of interest" description="Disordered" evidence="6">
    <location>
        <begin position="1083"/>
        <end position="1110"/>
    </location>
</feature>
<evidence type="ECO:0000313" key="10">
    <source>
        <dbReference type="Proteomes" id="UP000306102"/>
    </source>
</evidence>
<evidence type="ECO:0000259" key="8">
    <source>
        <dbReference type="PROSITE" id="PS50177"/>
    </source>
</evidence>
<proteinExistence type="predicted"/>
<dbReference type="InterPro" id="IPR009291">
    <property type="entry name" value="Vps62"/>
</dbReference>
<reference evidence="9 10" key="1">
    <citation type="journal article" date="2018" name="Proc. Natl. Acad. Sci. U.S.A.">
        <title>Draft genome sequence of Camellia sinensis var. sinensis provides insights into the evolution of the tea genome and tea quality.</title>
        <authorList>
            <person name="Wei C."/>
            <person name="Yang H."/>
            <person name="Wang S."/>
            <person name="Zhao J."/>
            <person name="Liu C."/>
            <person name="Gao L."/>
            <person name="Xia E."/>
            <person name="Lu Y."/>
            <person name="Tai Y."/>
            <person name="She G."/>
            <person name="Sun J."/>
            <person name="Cao H."/>
            <person name="Tong W."/>
            <person name="Gao Q."/>
            <person name="Li Y."/>
            <person name="Deng W."/>
            <person name="Jiang X."/>
            <person name="Wang W."/>
            <person name="Chen Q."/>
            <person name="Zhang S."/>
            <person name="Li H."/>
            <person name="Wu J."/>
            <person name="Wang P."/>
            <person name="Li P."/>
            <person name="Shi C."/>
            <person name="Zheng F."/>
            <person name="Jian J."/>
            <person name="Huang B."/>
            <person name="Shan D."/>
            <person name="Shi M."/>
            <person name="Fang C."/>
            <person name="Yue Y."/>
            <person name="Li F."/>
            <person name="Li D."/>
            <person name="Wei S."/>
            <person name="Han B."/>
            <person name="Jiang C."/>
            <person name="Yin Y."/>
            <person name="Xia T."/>
            <person name="Zhang Z."/>
            <person name="Bennetzen J.L."/>
            <person name="Zhao S."/>
            <person name="Wan X."/>
        </authorList>
    </citation>
    <scope>NUCLEOTIDE SEQUENCE [LARGE SCALE GENOMIC DNA]</scope>
    <source>
        <strain evidence="10">cv. Shuchazao</strain>
        <tissue evidence="9">Leaf</tissue>
    </source>
</reference>
<dbReference type="STRING" id="542762.A0A4S4D0F7"/>
<dbReference type="PANTHER" id="PTHR48173">
    <property type="entry name" value="GNK2-HOMOLOGOUS DOMAIN-CONTAINING PROTEIN"/>
    <property type="match status" value="1"/>
</dbReference>
<dbReference type="Pfam" id="PF02136">
    <property type="entry name" value="NTF2"/>
    <property type="match status" value="2"/>
</dbReference>
<name>A0A4S4D0F7_CAMSN</name>
<dbReference type="PANTHER" id="PTHR48173:SF1">
    <property type="entry name" value="VACUOLAR PROTEIN SORTING-ASSOCIATED PROTEIN 62"/>
    <property type="match status" value="1"/>
</dbReference>
<dbReference type="InterPro" id="IPR002075">
    <property type="entry name" value="NTF2_dom"/>
</dbReference>
<evidence type="ECO:0000256" key="5">
    <source>
        <dbReference type="PROSITE-ProRule" id="PRU00176"/>
    </source>
</evidence>
<keyword evidence="3" id="KW-0479">Metal-binding</keyword>
<evidence type="ECO:0000259" key="7">
    <source>
        <dbReference type="PROSITE" id="PS50102"/>
    </source>
</evidence>
<evidence type="ECO:0000256" key="6">
    <source>
        <dbReference type="SAM" id="MobiDB-lite"/>
    </source>
</evidence>
<dbReference type="PROSITE" id="PS00801">
    <property type="entry name" value="TRANSKETOLASE_1"/>
    <property type="match status" value="1"/>
</dbReference>
<dbReference type="Gene3D" id="3.40.50.970">
    <property type="match status" value="1"/>
</dbReference>
<evidence type="ECO:0000313" key="9">
    <source>
        <dbReference type="EMBL" id="THF95487.1"/>
    </source>
</evidence>
<evidence type="ECO:0000256" key="4">
    <source>
        <dbReference type="ARBA" id="ARBA00023052"/>
    </source>
</evidence>
<dbReference type="PROSITE" id="PS50102">
    <property type="entry name" value="RRM"/>
    <property type="match status" value="1"/>
</dbReference>
<dbReference type="Gene3D" id="3.30.70.330">
    <property type="match status" value="1"/>
</dbReference>
<dbReference type="InterPro" id="IPR049557">
    <property type="entry name" value="Transketolase_CS"/>
</dbReference>
<accession>A0A4S4D0F7</accession>
<protein>
    <recommendedName>
        <fullName evidence="11">RRM domain-containing protein</fullName>
    </recommendedName>
</protein>
<keyword evidence="2" id="KW-0808">Transferase</keyword>
<dbReference type="InterPro" id="IPR000504">
    <property type="entry name" value="RRM_dom"/>
</dbReference>
<dbReference type="GO" id="GO:0016740">
    <property type="term" value="F:transferase activity"/>
    <property type="evidence" value="ECO:0007669"/>
    <property type="project" value="UniProtKB-KW"/>
</dbReference>
<sequence>MASGYASAVSAVQVGSYFVGQYYQILQQQPDFAHQFYTDKSTMIRVDGDSSESASTMLHIPILVPCTRTICVPGNIGYLWCSTFPFLFLVPERFAFQQIHTLMVSLNFTGIEIKTINSLESWRGGVLVVVSGSVRAKDFSGSRKFVQTFLLAPQEKGYFVLNDVFHFINEDEVHQRTVPIMSENKIDPQPLTSTLHPELPVSDYDLDEEASEYVNSIHIEGHNPVDEYTLQEQQQQQGPEADTVLEETPAEGPSTLLQNVVEAIPDTLHSVEEPVGEPPKFTYASILRASKGQSVRSVVSRPSLIKSTPPASERHHPQPASQQLNVPETSLEASEENPSLEEGELKSVYVRNLPSTISAADIELEFKTFGRILPDGVFIRNRKDIGVCYAFVEFEDLHAVQNAIKASPIQLAGRQVYIEERRANVGGASRGGNSTDLLNLGIMLKYGLDGFGGTGYRGFDEIISNEHLLSCYLLLRETWMMLLEGGEEVTNPRLPEGVWVLRVLAEEAIMLGAMVSVVLDERVQGSQEGEGEEEVTNLRLPEGVWVLRVLAEEAITLGAMVSVVLDERVKGNQVQQVVITTCQLDFWAEADKLLFIGFILGDYCQSNDQPLRGFVLVAREVDLYEPQNSSIWHQDQPPALLKPLDYTLVWISDDGSEENLDGRGYFWLPQPPEGYKSMGFVVTYKSDKPKLEDVRCVRGDLTDKCETYHLILDANSKFSKLPFRVWSTRPSDRGMIGTGVSVGTFFCSSYWSSGEELNIACLKNLNPTLNAMPNFDQIHALIRHYGPTVFFHPDEVYLPSSVSWFFNNGALLYKKGESVGEAIDAAGLNLPGGGMNDGAYWIDLPNDDKRKIVKRGDLESAVLYVHVKPALGGTFTDIVMWVFCPFNGPATLKVGIMNVALTKIGKHVCDWEHFTLRVSNFTGELWSIYFSQHSGGEWVDASDLEFIDGNKAVVYSSKSGHASFAHPGSYIQGPAMLGIGVRNDATQSNYYVDSSVHYEIIAAEYLGGEGTTSVKEPCWLQYMRKWGPAVVYDSRTELDKFINVLPLILRYSVANIFDKVPVELYGEEGPNYQPTLPFSLPTSLPHSGLKSTPSTPSSPPIRSPTTSRQRLNSLRPVRTFTAVETLPKIDTALVEKSINTIRFLAIDAVEKANSGHPGLPMSCAPMGHILHDELMKYNPKNPYCFNRDRFVLSAGHGCML</sequence>
<dbReference type="InterPro" id="IPR029061">
    <property type="entry name" value="THDP-binding"/>
</dbReference>
<dbReference type="InterPro" id="IPR005474">
    <property type="entry name" value="Transketolase_N"/>
</dbReference>
<dbReference type="Gene3D" id="3.10.450.50">
    <property type="match status" value="1"/>
</dbReference>
<evidence type="ECO:0000256" key="2">
    <source>
        <dbReference type="ARBA" id="ARBA00022679"/>
    </source>
</evidence>
<feature type="compositionally biased region" description="Acidic residues" evidence="6">
    <location>
        <begin position="333"/>
        <end position="342"/>
    </location>
</feature>
<dbReference type="CDD" id="cd00590">
    <property type="entry name" value="RRM_SF"/>
    <property type="match status" value="1"/>
</dbReference>
<feature type="domain" description="RRM" evidence="7">
    <location>
        <begin position="346"/>
        <end position="430"/>
    </location>
</feature>
<comment type="caution">
    <text evidence="9">The sequence shown here is derived from an EMBL/GenBank/DDBJ whole genome shotgun (WGS) entry which is preliminary data.</text>
</comment>
<gene>
    <name evidence="9" type="ORF">TEA_003561</name>
</gene>
<dbReference type="Proteomes" id="UP000306102">
    <property type="component" value="Unassembled WGS sequence"/>
</dbReference>
<dbReference type="Pfam" id="PF06101">
    <property type="entry name" value="Vps62"/>
    <property type="match status" value="1"/>
</dbReference>
<dbReference type="InterPro" id="IPR018222">
    <property type="entry name" value="Nuclear_transport_factor_2_euk"/>
</dbReference>
<feature type="compositionally biased region" description="Polar residues" evidence="6">
    <location>
        <begin position="319"/>
        <end position="332"/>
    </location>
</feature>
<dbReference type="GO" id="GO:0003723">
    <property type="term" value="F:RNA binding"/>
    <property type="evidence" value="ECO:0007669"/>
    <property type="project" value="UniProtKB-UniRule"/>
</dbReference>
<evidence type="ECO:0008006" key="11">
    <source>
        <dbReference type="Google" id="ProtNLM"/>
    </source>
</evidence>